<keyword evidence="2" id="KW-1185">Reference proteome</keyword>
<dbReference type="EMBL" id="QTTN01000027">
    <property type="protein sequence ID" value="REE77741.1"/>
    <property type="molecule type" value="Genomic_DNA"/>
</dbReference>
<evidence type="ECO:0000313" key="1">
    <source>
        <dbReference type="EMBL" id="REE77741.1"/>
    </source>
</evidence>
<evidence type="ECO:0000313" key="2">
    <source>
        <dbReference type="Proteomes" id="UP000256304"/>
    </source>
</evidence>
<reference evidence="1 2" key="1">
    <citation type="submission" date="2018-08" db="EMBL/GenBank/DDBJ databases">
        <title>Genomic Encyclopedia of Type Strains, Phase III (KMG-III): the genomes of soil and plant-associated and newly described type strains.</title>
        <authorList>
            <person name="Whitman W."/>
        </authorList>
    </citation>
    <scope>NUCLEOTIDE SEQUENCE [LARGE SCALE GENOMIC DNA]</scope>
    <source>
        <strain evidence="1 2">CGMCC 1.10966</strain>
    </source>
</reference>
<organism evidence="1 2">
    <name type="scientific">Paenibacillus taihuensis</name>
    <dbReference type="NCBI Taxonomy" id="1156355"/>
    <lineage>
        <taxon>Bacteria</taxon>
        <taxon>Bacillati</taxon>
        <taxon>Bacillota</taxon>
        <taxon>Bacilli</taxon>
        <taxon>Bacillales</taxon>
        <taxon>Paenibacillaceae</taxon>
        <taxon>Paenibacillus</taxon>
    </lineage>
</organism>
<protein>
    <submittedName>
        <fullName evidence="1">Uncharacterized protein</fullName>
    </submittedName>
</protein>
<dbReference type="Proteomes" id="UP000256304">
    <property type="component" value="Unassembled WGS sequence"/>
</dbReference>
<dbReference type="AlphaFoldDB" id="A0A3D9RHC9"/>
<gene>
    <name evidence="1" type="ORF">A8990_12761</name>
</gene>
<name>A0A3D9RHC9_9BACL</name>
<proteinExistence type="predicted"/>
<accession>A0A3D9RHC9</accession>
<comment type="caution">
    <text evidence="1">The sequence shown here is derived from an EMBL/GenBank/DDBJ whole genome shotgun (WGS) entry which is preliminary data.</text>
</comment>
<sequence>MKFVFDLDGTNCFLPLVTLHSASDDIVPFVSLFKFQEC</sequence>